<dbReference type="EMBL" id="FOGU01000007">
    <property type="protein sequence ID" value="SES21962.1"/>
    <property type="molecule type" value="Genomic_DNA"/>
</dbReference>
<dbReference type="Pfam" id="PF08818">
    <property type="entry name" value="DUF1801"/>
    <property type="match status" value="1"/>
</dbReference>
<evidence type="ECO:0000313" key="4">
    <source>
        <dbReference type="Proteomes" id="UP000198885"/>
    </source>
</evidence>
<gene>
    <name evidence="3" type="ORF">SAMN04490244_107173</name>
</gene>
<dbReference type="InterPro" id="IPR014922">
    <property type="entry name" value="YdhG-like"/>
</dbReference>
<feature type="domain" description="YdhG-like" evidence="2">
    <location>
        <begin position="47"/>
        <end position="135"/>
    </location>
</feature>
<reference evidence="3 4" key="1">
    <citation type="submission" date="2016-10" db="EMBL/GenBank/DDBJ databases">
        <authorList>
            <person name="de Groot N.N."/>
        </authorList>
    </citation>
    <scope>NUCLEOTIDE SEQUENCE [LARGE SCALE GENOMIC DNA]</scope>
    <source>
        <strain evidence="3 4">DSM 23042</strain>
    </source>
</reference>
<evidence type="ECO:0000259" key="2">
    <source>
        <dbReference type="Pfam" id="PF08818"/>
    </source>
</evidence>
<protein>
    <recommendedName>
        <fullName evidence="2">YdhG-like domain-containing protein</fullName>
    </recommendedName>
</protein>
<keyword evidence="4" id="KW-1185">Reference proteome</keyword>
<accession>A0A1H9VK42</accession>
<dbReference type="AlphaFoldDB" id="A0A1H9VK42"/>
<sequence length="142" mass="15804">MLRSGMNDAGKPTHSSSTNPYIPKGDGDKAVQAYISAMPGWKSALGKEIGATVEKAFPEVRKQVRWNTPFYGKDDGWFLAMYCFKNYVQITFMTGSSLDPVPPKASKVEGTRYLDILADEALDREQLASWVRQALELPGRQI</sequence>
<dbReference type="SUPFAM" id="SSF159888">
    <property type="entry name" value="YdhG-like"/>
    <property type="match status" value="1"/>
</dbReference>
<evidence type="ECO:0000313" key="3">
    <source>
        <dbReference type="EMBL" id="SES21962.1"/>
    </source>
</evidence>
<evidence type="ECO:0000256" key="1">
    <source>
        <dbReference type="SAM" id="MobiDB-lite"/>
    </source>
</evidence>
<feature type="region of interest" description="Disordered" evidence="1">
    <location>
        <begin position="1"/>
        <end position="24"/>
    </location>
</feature>
<organism evidence="3 4">
    <name type="scientific">Tranquillimonas rosea</name>
    <dbReference type="NCBI Taxonomy" id="641238"/>
    <lineage>
        <taxon>Bacteria</taxon>
        <taxon>Pseudomonadati</taxon>
        <taxon>Pseudomonadota</taxon>
        <taxon>Alphaproteobacteria</taxon>
        <taxon>Rhodobacterales</taxon>
        <taxon>Roseobacteraceae</taxon>
        <taxon>Tranquillimonas</taxon>
    </lineage>
</organism>
<name>A0A1H9VK42_9RHOB</name>
<dbReference type="Gene3D" id="3.90.1150.200">
    <property type="match status" value="1"/>
</dbReference>
<dbReference type="Proteomes" id="UP000198885">
    <property type="component" value="Unassembled WGS sequence"/>
</dbReference>
<proteinExistence type="predicted"/>